<name>A0A1A8PF19_9TELE</name>
<feature type="non-terminal residue" evidence="1">
    <location>
        <position position="1"/>
    </location>
</feature>
<dbReference type="EMBL" id="HAEG01007575">
    <property type="protein sequence ID" value="SBR79622.1"/>
    <property type="molecule type" value="Transcribed_RNA"/>
</dbReference>
<protein>
    <submittedName>
        <fullName evidence="1">Uncharacterized protein</fullName>
    </submittedName>
</protein>
<accession>A0A1A8PF19</accession>
<dbReference type="AlphaFoldDB" id="A0A1A8PF19"/>
<evidence type="ECO:0000313" key="1">
    <source>
        <dbReference type="EMBL" id="SBR79622.1"/>
    </source>
</evidence>
<proteinExistence type="predicted"/>
<feature type="non-terminal residue" evidence="1">
    <location>
        <position position="71"/>
    </location>
</feature>
<reference evidence="1" key="2">
    <citation type="submission" date="2016-06" db="EMBL/GenBank/DDBJ databases">
        <title>The genome of a short-lived fish provides insights into sex chromosome evolution and the genetic control of aging.</title>
        <authorList>
            <person name="Reichwald K."/>
            <person name="Felder M."/>
            <person name="Petzold A."/>
            <person name="Koch P."/>
            <person name="Groth M."/>
            <person name="Platzer M."/>
        </authorList>
    </citation>
    <scope>NUCLEOTIDE SEQUENCE</scope>
    <source>
        <tissue evidence="1">Brain</tissue>
    </source>
</reference>
<gene>
    <name evidence="1" type="primary">Nfu_g_1_010786</name>
</gene>
<reference evidence="1" key="1">
    <citation type="submission" date="2016-05" db="EMBL/GenBank/DDBJ databases">
        <authorList>
            <person name="Lavstsen T."/>
            <person name="Jespersen J.S."/>
        </authorList>
    </citation>
    <scope>NUCLEOTIDE SEQUENCE</scope>
    <source>
        <tissue evidence="1">Brain</tissue>
    </source>
</reference>
<sequence length="71" mass="7774">TRQDTHRPYNLLDAASQCSPSLQSLHSSASHTLPLLDLHSSTHPTLDLPLPISPHLLCPMLKQTEASDYSS</sequence>
<organism evidence="1">
    <name type="scientific">Nothobranchius pienaari</name>
    <dbReference type="NCBI Taxonomy" id="704102"/>
    <lineage>
        <taxon>Eukaryota</taxon>
        <taxon>Metazoa</taxon>
        <taxon>Chordata</taxon>
        <taxon>Craniata</taxon>
        <taxon>Vertebrata</taxon>
        <taxon>Euteleostomi</taxon>
        <taxon>Actinopterygii</taxon>
        <taxon>Neopterygii</taxon>
        <taxon>Teleostei</taxon>
        <taxon>Neoteleostei</taxon>
        <taxon>Acanthomorphata</taxon>
        <taxon>Ovalentaria</taxon>
        <taxon>Atherinomorphae</taxon>
        <taxon>Cyprinodontiformes</taxon>
        <taxon>Nothobranchiidae</taxon>
        <taxon>Nothobranchius</taxon>
    </lineage>
</organism>